<name>A0AAD7B5Y8_9AGAR</name>
<dbReference type="EMBL" id="JARKIF010000032">
    <property type="protein sequence ID" value="KAJ7611707.1"/>
    <property type="molecule type" value="Genomic_DNA"/>
</dbReference>
<gene>
    <name evidence="1" type="ORF">FB45DRAFT_940751</name>
</gene>
<comment type="caution">
    <text evidence="1">The sequence shown here is derived from an EMBL/GenBank/DDBJ whole genome shotgun (WGS) entry which is preliminary data.</text>
</comment>
<sequence length="203" mass="22231">MSVASSKTLLSVTPKDGLPIDVLDMVIGHTIGQVIHDSVEAALDGYTFRSLMPSWDSVVALAGVSKTCRAIVLKLVALAFRIPLPCEAPRLFSEGYQAFRSLILLCAATCAGAVMDAPQVWQSPLMHAYAHYSKVRFFAYKPRCSVISLLSRKGEISRALELCSRTVEELSQPLVNSLLRELENDPGMNSYIELIPDTYIGLL</sequence>
<protein>
    <submittedName>
        <fullName evidence="1">Uncharacterized protein</fullName>
    </submittedName>
</protein>
<proteinExistence type="predicted"/>
<dbReference type="Proteomes" id="UP001221142">
    <property type="component" value="Unassembled WGS sequence"/>
</dbReference>
<organism evidence="1 2">
    <name type="scientific">Roridomyces roridus</name>
    <dbReference type="NCBI Taxonomy" id="1738132"/>
    <lineage>
        <taxon>Eukaryota</taxon>
        <taxon>Fungi</taxon>
        <taxon>Dikarya</taxon>
        <taxon>Basidiomycota</taxon>
        <taxon>Agaricomycotina</taxon>
        <taxon>Agaricomycetes</taxon>
        <taxon>Agaricomycetidae</taxon>
        <taxon>Agaricales</taxon>
        <taxon>Marasmiineae</taxon>
        <taxon>Mycenaceae</taxon>
        <taxon>Roridomyces</taxon>
    </lineage>
</organism>
<accession>A0AAD7B5Y8</accession>
<keyword evidence="2" id="KW-1185">Reference proteome</keyword>
<dbReference type="AlphaFoldDB" id="A0AAD7B5Y8"/>
<evidence type="ECO:0000313" key="1">
    <source>
        <dbReference type="EMBL" id="KAJ7611707.1"/>
    </source>
</evidence>
<reference evidence="1" key="1">
    <citation type="submission" date="2023-03" db="EMBL/GenBank/DDBJ databases">
        <title>Massive genome expansion in bonnet fungi (Mycena s.s.) driven by repeated elements and novel gene families across ecological guilds.</title>
        <authorList>
            <consortium name="Lawrence Berkeley National Laboratory"/>
            <person name="Harder C.B."/>
            <person name="Miyauchi S."/>
            <person name="Viragh M."/>
            <person name="Kuo A."/>
            <person name="Thoen E."/>
            <person name="Andreopoulos B."/>
            <person name="Lu D."/>
            <person name="Skrede I."/>
            <person name="Drula E."/>
            <person name="Henrissat B."/>
            <person name="Morin E."/>
            <person name="Kohler A."/>
            <person name="Barry K."/>
            <person name="LaButti K."/>
            <person name="Morin E."/>
            <person name="Salamov A."/>
            <person name="Lipzen A."/>
            <person name="Mereny Z."/>
            <person name="Hegedus B."/>
            <person name="Baldrian P."/>
            <person name="Stursova M."/>
            <person name="Weitz H."/>
            <person name="Taylor A."/>
            <person name="Grigoriev I.V."/>
            <person name="Nagy L.G."/>
            <person name="Martin F."/>
            <person name="Kauserud H."/>
        </authorList>
    </citation>
    <scope>NUCLEOTIDE SEQUENCE</scope>
    <source>
        <strain evidence="1">9284</strain>
    </source>
</reference>
<evidence type="ECO:0000313" key="2">
    <source>
        <dbReference type="Proteomes" id="UP001221142"/>
    </source>
</evidence>